<protein>
    <submittedName>
        <fullName evidence="1">Uncharacterized protein</fullName>
    </submittedName>
</protein>
<dbReference type="PATRIC" id="fig|251703.9.peg.550"/>
<evidence type="ECO:0000313" key="1">
    <source>
        <dbReference type="EMBL" id="KPZ13324.1"/>
    </source>
</evidence>
<comment type="caution">
    <text evidence="1">The sequence shown here is derived from an EMBL/GenBank/DDBJ whole genome shotgun (WGS) entry which is preliminary data.</text>
</comment>
<name>A0A0Q0GI88_9PSED</name>
<gene>
    <name evidence="1" type="ORF">ALO40_102435</name>
</gene>
<accession>A0A0Q0GI88</accession>
<dbReference type="Proteomes" id="UP000050317">
    <property type="component" value="Unassembled WGS sequence"/>
</dbReference>
<sequence>MTLWSTLMVPRPFFEIKFNKSDTRSIQIFDATMMAI</sequence>
<dbReference type="EMBL" id="LJRR01000297">
    <property type="protein sequence ID" value="KPZ13324.1"/>
    <property type="molecule type" value="Genomic_DNA"/>
</dbReference>
<organism evidence="1">
    <name type="scientific">Pseudomonas syringae pv. viburni</name>
    <dbReference type="NCBI Taxonomy" id="251703"/>
    <lineage>
        <taxon>Bacteria</taxon>
        <taxon>Pseudomonadati</taxon>
        <taxon>Pseudomonadota</taxon>
        <taxon>Gammaproteobacteria</taxon>
        <taxon>Pseudomonadales</taxon>
        <taxon>Pseudomonadaceae</taxon>
        <taxon>Pseudomonas</taxon>
    </lineage>
</organism>
<dbReference type="AlphaFoldDB" id="A0A0Q0GI88"/>
<reference evidence="1" key="1">
    <citation type="submission" date="2015-09" db="EMBL/GenBank/DDBJ databases">
        <title>Genome announcement of multiple Pseudomonas syringae strains.</title>
        <authorList>
            <person name="Thakur S."/>
            <person name="Wang P.W."/>
            <person name="Gong Y."/>
            <person name="Weir B.S."/>
            <person name="Guttman D.S."/>
        </authorList>
    </citation>
    <scope>NUCLEOTIDE SEQUENCE [LARGE SCALE GENOMIC DNA]</scope>
    <source>
        <strain evidence="1">ICMP3963</strain>
    </source>
</reference>
<proteinExistence type="predicted"/>